<dbReference type="Proteomes" id="UP000772434">
    <property type="component" value="Unassembled WGS sequence"/>
</dbReference>
<comment type="caution">
    <text evidence="2">The sequence shown here is derived from an EMBL/GenBank/DDBJ whole genome shotgun (WGS) entry which is preliminary data.</text>
</comment>
<name>A0A9P5UAP4_9AGAR</name>
<evidence type="ECO:0000313" key="3">
    <source>
        <dbReference type="Proteomes" id="UP000772434"/>
    </source>
</evidence>
<gene>
    <name evidence="2" type="ORF">BDP27DRAFT_424984</name>
</gene>
<evidence type="ECO:0000259" key="1">
    <source>
        <dbReference type="Pfam" id="PF16787"/>
    </source>
</evidence>
<proteinExistence type="predicted"/>
<organism evidence="2 3">
    <name type="scientific">Rhodocollybia butyracea</name>
    <dbReference type="NCBI Taxonomy" id="206335"/>
    <lineage>
        <taxon>Eukaryota</taxon>
        <taxon>Fungi</taxon>
        <taxon>Dikarya</taxon>
        <taxon>Basidiomycota</taxon>
        <taxon>Agaricomycotina</taxon>
        <taxon>Agaricomycetes</taxon>
        <taxon>Agaricomycetidae</taxon>
        <taxon>Agaricales</taxon>
        <taxon>Marasmiineae</taxon>
        <taxon>Omphalotaceae</taxon>
        <taxon>Rhodocollybia</taxon>
    </lineage>
</organism>
<evidence type="ECO:0000313" key="2">
    <source>
        <dbReference type="EMBL" id="KAF9072256.1"/>
    </source>
</evidence>
<dbReference type="AlphaFoldDB" id="A0A9P5UAP4"/>
<sequence length="339" mass="37882">MDIDWTLNKSWRQVRILHGPSSLTTPFSEQSLYNLYVRAFQKANFDSPVKVHLPRHCLGYRQEGMGVESVQTSKLGWSRGSMYHDVYAPSIPVKAVLGAAGYKAHESYDPIWRHIRVPEAFLLLMCPMAEEIHESIVGKKNLNGAANFWKLIIDLRPYLFQCGASIFQQCPESALFKLPALANNNVRNWMKTTFLSELSVLRASAGSPIDLQRIQNESLRQAIEEMQVLLTSTHTEIRKLSAQVDHRTQLLSPQKSSFPSRTVIPSKQLSFPASSSSFPLTPIPVNWVLLPAANIVSTSLPLTKLALVNAENDLEETALAAGVYQADDTTFRAYVSPSL</sequence>
<keyword evidence="3" id="KW-1185">Reference proteome</keyword>
<dbReference type="Pfam" id="PF16787">
    <property type="entry name" value="NDC10_II"/>
    <property type="match status" value="1"/>
</dbReference>
<dbReference type="InterPro" id="IPR031872">
    <property type="entry name" value="NDC10_II"/>
</dbReference>
<feature type="domain" description="Ndc10" evidence="1">
    <location>
        <begin position="9"/>
        <end position="184"/>
    </location>
</feature>
<dbReference type="InterPro" id="IPR038279">
    <property type="entry name" value="Ndc10_dom2_sf"/>
</dbReference>
<dbReference type="GO" id="GO:0003677">
    <property type="term" value="F:DNA binding"/>
    <property type="evidence" value="ECO:0007669"/>
    <property type="project" value="InterPro"/>
</dbReference>
<accession>A0A9P5UAP4</accession>
<protein>
    <recommendedName>
        <fullName evidence="1">Ndc10 domain-containing protein</fullName>
    </recommendedName>
</protein>
<dbReference type="Gene3D" id="1.10.443.20">
    <property type="entry name" value="Centromere DNA-binding protein complex CBF3 subunit, domain 2"/>
    <property type="match status" value="1"/>
</dbReference>
<dbReference type="OrthoDB" id="2675946at2759"/>
<dbReference type="EMBL" id="JADNRY010000025">
    <property type="protein sequence ID" value="KAF9072256.1"/>
    <property type="molecule type" value="Genomic_DNA"/>
</dbReference>
<reference evidence="2" key="1">
    <citation type="submission" date="2020-11" db="EMBL/GenBank/DDBJ databases">
        <authorList>
            <consortium name="DOE Joint Genome Institute"/>
            <person name="Ahrendt S."/>
            <person name="Riley R."/>
            <person name="Andreopoulos W."/>
            <person name="Labutti K."/>
            <person name="Pangilinan J."/>
            <person name="Ruiz-Duenas F.J."/>
            <person name="Barrasa J.M."/>
            <person name="Sanchez-Garcia M."/>
            <person name="Camarero S."/>
            <person name="Miyauchi S."/>
            <person name="Serrano A."/>
            <person name="Linde D."/>
            <person name="Babiker R."/>
            <person name="Drula E."/>
            <person name="Ayuso-Fernandez I."/>
            <person name="Pacheco R."/>
            <person name="Padilla G."/>
            <person name="Ferreira P."/>
            <person name="Barriuso J."/>
            <person name="Kellner H."/>
            <person name="Castanera R."/>
            <person name="Alfaro M."/>
            <person name="Ramirez L."/>
            <person name="Pisabarro A.G."/>
            <person name="Kuo A."/>
            <person name="Tritt A."/>
            <person name="Lipzen A."/>
            <person name="He G."/>
            <person name="Yan M."/>
            <person name="Ng V."/>
            <person name="Cullen D."/>
            <person name="Martin F."/>
            <person name="Rosso M.-N."/>
            <person name="Henrissat B."/>
            <person name="Hibbett D."/>
            <person name="Martinez A.T."/>
            <person name="Grigoriev I.V."/>
        </authorList>
    </citation>
    <scope>NUCLEOTIDE SEQUENCE</scope>
    <source>
        <strain evidence="2">AH 40177</strain>
    </source>
</reference>